<feature type="transmembrane region" description="Helical" evidence="8">
    <location>
        <begin position="12"/>
        <end position="32"/>
    </location>
</feature>
<feature type="transmembrane region" description="Helical" evidence="8">
    <location>
        <begin position="216"/>
        <end position="239"/>
    </location>
</feature>
<dbReference type="NCBIfam" id="TIGR00912">
    <property type="entry name" value="2A0309"/>
    <property type="match status" value="1"/>
</dbReference>
<gene>
    <name evidence="9" type="ORF">ACFSUF_01465</name>
</gene>
<dbReference type="RefSeq" id="WP_377599397.1">
    <property type="nucleotide sequence ID" value="NZ_JBHUME010000002.1"/>
</dbReference>
<evidence type="ECO:0000256" key="4">
    <source>
        <dbReference type="ARBA" id="ARBA00022544"/>
    </source>
</evidence>
<comment type="similarity">
    <text evidence="2">Belongs to the amino acid-polyamine-organocation (APC) superfamily. Spore germination protein (SGP) (TC 2.A.3.9) family.</text>
</comment>
<evidence type="ECO:0000256" key="5">
    <source>
        <dbReference type="ARBA" id="ARBA00022692"/>
    </source>
</evidence>
<dbReference type="EMBL" id="JBHUME010000002">
    <property type="protein sequence ID" value="MFD2611088.1"/>
    <property type="molecule type" value="Genomic_DNA"/>
</dbReference>
<keyword evidence="10" id="KW-1185">Reference proteome</keyword>
<keyword evidence="6 8" id="KW-1133">Transmembrane helix</keyword>
<keyword evidence="5 8" id="KW-0812">Transmembrane</keyword>
<keyword evidence="4" id="KW-0309">Germination</keyword>
<dbReference type="Proteomes" id="UP001597541">
    <property type="component" value="Unassembled WGS sequence"/>
</dbReference>
<feature type="transmembrane region" description="Helical" evidence="8">
    <location>
        <begin position="83"/>
        <end position="101"/>
    </location>
</feature>
<dbReference type="PANTHER" id="PTHR34975">
    <property type="entry name" value="SPORE GERMINATION PROTEIN A2"/>
    <property type="match status" value="1"/>
</dbReference>
<feature type="transmembrane region" description="Helical" evidence="8">
    <location>
        <begin position="148"/>
        <end position="165"/>
    </location>
</feature>
<reference evidence="10" key="1">
    <citation type="journal article" date="2019" name="Int. J. Syst. Evol. Microbiol.">
        <title>The Global Catalogue of Microorganisms (GCM) 10K type strain sequencing project: providing services to taxonomists for standard genome sequencing and annotation.</title>
        <authorList>
            <consortium name="The Broad Institute Genomics Platform"/>
            <consortium name="The Broad Institute Genome Sequencing Center for Infectious Disease"/>
            <person name="Wu L."/>
            <person name="Ma J."/>
        </authorList>
    </citation>
    <scope>NUCLEOTIDE SEQUENCE [LARGE SCALE GENOMIC DNA]</scope>
    <source>
        <strain evidence="10">KCTC 3950</strain>
    </source>
</reference>
<feature type="transmembrane region" description="Helical" evidence="8">
    <location>
        <begin position="271"/>
        <end position="293"/>
    </location>
</feature>
<evidence type="ECO:0000256" key="8">
    <source>
        <dbReference type="SAM" id="Phobius"/>
    </source>
</evidence>
<evidence type="ECO:0000313" key="10">
    <source>
        <dbReference type="Proteomes" id="UP001597541"/>
    </source>
</evidence>
<keyword evidence="3" id="KW-0813">Transport</keyword>
<protein>
    <submittedName>
        <fullName evidence="9">Endospore germination permease</fullName>
    </submittedName>
</protein>
<comment type="subcellular location">
    <subcellularLocation>
        <location evidence="1">Membrane</location>
        <topology evidence="1">Multi-pass membrane protein</topology>
    </subcellularLocation>
</comment>
<comment type="caution">
    <text evidence="9">The sequence shown here is derived from an EMBL/GenBank/DDBJ whole genome shotgun (WGS) entry which is preliminary data.</text>
</comment>
<evidence type="ECO:0000256" key="3">
    <source>
        <dbReference type="ARBA" id="ARBA00022448"/>
    </source>
</evidence>
<sequence>MKTTEKISGIQLSLLVFSFIAPTLILVAPSLMEKIARQDAWLTIFPGALIAALNVWIMIILSNRYPGQTITQYSTQIIGKWPGKFLGCYFLYYWLNFDFIILNQHIQFINTVFLIRTPSVIVSLTLALICGIAVYMGIEAIARCNESLALLIFTLLIPLLFLMLAESDPERLRPVLSKGVVPVLQATVFPLAYLTQFIILGWLLPFLNQPKKATTFSFISLLIISGLFCITILPLIMMFGPLTKKLAFPVLSVIQYIGIEGSFERLEAFAVAIWVMGCFIKVSITFFIICISIAHLFNLKSYRNFVVPLTILSVIGSVSIFVNYSTELASYLRNTYPSYAFFTHFILPLFLLIIDTIKRRWKKSVP</sequence>
<feature type="transmembrane region" description="Helical" evidence="8">
    <location>
        <begin position="113"/>
        <end position="136"/>
    </location>
</feature>
<evidence type="ECO:0000313" key="9">
    <source>
        <dbReference type="EMBL" id="MFD2611088.1"/>
    </source>
</evidence>
<evidence type="ECO:0000256" key="6">
    <source>
        <dbReference type="ARBA" id="ARBA00022989"/>
    </source>
</evidence>
<name>A0ABW5P841_9BACL</name>
<feature type="transmembrane region" description="Helical" evidence="8">
    <location>
        <begin position="44"/>
        <end position="62"/>
    </location>
</feature>
<dbReference type="Pfam" id="PF03845">
    <property type="entry name" value="Spore_permease"/>
    <property type="match status" value="1"/>
</dbReference>
<evidence type="ECO:0000256" key="2">
    <source>
        <dbReference type="ARBA" id="ARBA00007998"/>
    </source>
</evidence>
<evidence type="ECO:0000256" key="1">
    <source>
        <dbReference type="ARBA" id="ARBA00004141"/>
    </source>
</evidence>
<keyword evidence="7 8" id="KW-0472">Membrane</keyword>
<feature type="transmembrane region" description="Helical" evidence="8">
    <location>
        <begin position="305"/>
        <end position="324"/>
    </location>
</feature>
<dbReference type="PANTHER" id="PTHR34975:SF2">
    <property type="entry name" value="SPORE GERMINATION PROTEIN A2"/>
    <property type="match status" value="1"/>
</dbReference>
<accession>A0ABW5P841</accession>
<feature type="transmembrane region" description="Helical" evidence="8">
    <location>
        <begin position="336"/>
        <end position="354"/>
    </location>
</feature>
<dbReference type="InterPro" id="IPR004761">
    <property type="entry name" value="Spore_GerAB"/>
</dbReference>
<feature type="transmembrane region" description="Helical" evidence="8">
    <location>
        <begin position="185"/>
        <end position="204"/>
    </location>
</feature>
<organism evidence="9 10">
    <name type="scientific">Paenibacillus gansuensis</name>
    <dbReference type="NCBI Taxonomy" id="306542"/>
    <lineage>
        <taxon>Bacteria</taxon>
        <taxon>Bacillati</taxon>
        <taxon>Bacillota</taxon>
        <taxon>Bacilli</taxon>
        <taxon>Bacillales</taxon>
        <taxon>Paenibacillaceae</taxon>
        <taxon>Paenibacillus</taxon>
    </lineage>
</organism>
<proteinExistence type="inferred from homology"/>
<evidence type="ECO:0000256" key="7">
    <source>
        <dbReference type="ARBA" id="ARBA00023136"/>
    </source>
</evidence>